<accession>A0A4R4Q1R5</accession>
<dbReference type="OrthoDB" id="9799092at2"/>
<dbReference type="InterPro" id="IPR016181">
    <property type="entry name" value="Acyl_CoA_acyltransferase"/>
</dbReference>
<keyword evidence="3" id="KW-1185">Reference proteome</keyword>
<dbReference type="AlphaFoldDB" id="A0A4R4Q1R5"/>
<dbReference type="InterPro" id="IPR000182">
    <property type="entry name" value="GNAT_dom"/>
</dbReference>
<keyword evidence="2" id="KW-0808">Transferase</keyword>
<proteinExistence type="predicted"/>
<dbReference type="EMBL" id="SMKA01000070">
    <property type="protein sequence ID" value="TDC28759.1"/>
    <property type="molecule type" value="Genomic_DNA"/>
</dbReference>
<organism evidence="2 3">
    <name type="scientific">Kribbella albertanoniae</name>
    <dbReference type="NCBI Taxonomy" id="1266829"/>
    <lineage>
        <taxon>Bacteria</taxon>
        <taxon>Bacillati</taxon>
        <taxon>Actinomycetota</taxon>
        <taxon>Actinomycetes</taxon>
        <taxon>Propionibacteriales</taxon>
        <taxon>Kribbellaceae</taxon>
        <taxon>Kribbella</taxon>
    </lineage>
</organism>
<sequence>MVEACTRLTIGRAGFRPDASTLAYDGDVLVGVVIALDGDEGYVEQLAVGVDHRNRGIARAMLDRTAAEFHRLGRTKLTLWTHSGTGALAMYEHLGLSVRRSTTVHRLML</sequence>
<comment type="caution">
    <text evidence="2">The sequence shown here is derived from an EMBL/GenBank/DDBJ whole genome shotgun (WGS) entry which is preliminary data.</text>
</comment>
<dbReference type="RefSeq" id="WP_132407924.1">
    <property type="nucleotide sequence ID" value="NZ_SMKA01000070.1"/>
</dbReference>
<feature type="domain" description="N-acetyltransferase" evidence="1">
    <location>
        <begin position="1"/>
        <end position="109"/>
    </location>
</feature>
<dbReference type="PROSITE" id="PS51186">
    <property type="entry name" value="GNAT"/>
    <property type="match status" value="1"/>
</dbReference>
<name>A0A4R4Q1R5_9ACTN</name>
<dbReference type="GO" id="GO:0016747">
    <property type="term" value="F:acyltransferase activity, transferring groups other than amino-acyl groups"/>
    <property type="evidence" value="ECO:0007669"/>
    <property type="project" value="InterPro"/>
</dbReference>
<dbReference type="Gene3D" id="3.40.630.30">
    <property type="match status" value="1"/>
</dbReference>
<dbReference type="Proteomes" id="UP000295075">
    <property type="component" value="Unassembled WGS sequence"/>
</dbReference>
<evidence type="ECO:0000313" key="2">
    <source>
        <dbReference type="EMBL" id="TDC28759.1"/>
    </source>
</evidence>
<protein>
    <submittedName>
        <fullName evidence="2">N-acetyltransferase</fullName>
    </submittedName>
</protein>
<evidence type="ECO:0000313" key="3">
    <source>
        <dbReference type="Proteomes" id="UP000295075"/>
    </source>
</evidence>
<dbReference type="SUPFAM" id="SSF55729">
    <property type="entry name" value="Acyl-CoA N-acyltransferases (Nat)"/>
    <property type="match status" value="1"/>
</dbReference>
<gene>
    <name evidence="2" type="ORF">E1261_17445</name>
</gene>
<dbReference type="Pfam" id="PF00583">
    <property type="entry name" value="Acetyltransf_1"/>
    <property type="match status" value="1"/>
</dbReference>
<reference evidence="2 3" key="1">
    <citation type="submission" date="2019-03" db="EMBL/GenBank/DDBJ databases">
        <title>Draft genome sequences of novel Actinobacteria.</title>
        <authorList>
            <person name="Sahin N."/>
            <person name="Ay H."/>
            <person name="Saygin H."/>
        </authorList>
    </citation>
    <scope>NUCLEOTIDE SEQUENCE [LARGE SCALE GENOMIC DNA]</scope>
    <source>
        <strain evidence="2 3">JCM 30547</strain>
    </source>
</reference>
<dbReference type="CDD" id="cd04301">
    <property type="entry name" value="NAT_SF"/>
    <property type="match status" value="1"/>
</dbReference>
<evidence type="ECO:0000259" key="1">
    <source>
        <dbReference type="PROSITE" id="PS51186"/>
    </source>
</evidence>